<feature type="transmembrane region" description="Helical" evidence="1">
    <location>
        <begin position="217"/>
        <end position="238"/>
    </location>
</feature>
<sequence length="362" mass="41398">MFRRRKWMIYATVGPEFILGAAAGQYESVHKAVQEFKRTGHPEWTMPHAFFADMGGFMLHASDCKPFPVNNKHIQWLAANAFITFPEVSSLDIWDKSKADRLVKTIGWLAVTKLELSTVSIVFCTVMTYFCWLHKPSDVKTPIHLFTQHKMADILIAGGDAAKRPYHMTPLDFIDNLGPTWSGNVMAFAGIRCGPQERPLPRLPNDRFPHVRSIRQYLLIIMTLFSDGIHIFGWHFAFPSHSELIIWRVASLVMFCTAAVFWFAELFAGLYRDGVLEMFKNIIVNPSRVSEANAARKERPPRPQPTPETFPLPWEFAASMTVFLLYLVARAYVLAEMFAGLRELPHSAYQNVDWSNFFPHVS</sequence>
<feature type="transmembrane region" description="Helical" evidence="1">
    <location>
        <begin position="245"/>
        <end position="264"/>
    </location>
</feature>
<organism evidence="2 3">
    <name type="scientific">Heterodermia speciosa</name>
    <dbReference type="NCBI Taxonomy" id="116794"/>
    <lineage>
        <taxon>Eukaryota</taxon>
        <taxon>Fungi</taxon>
        <taxon>Dikarya</taxon>
        <taxon>Ascomycota</taxon>
        <taxon>Pezizomycotina</taxon>
        <taxon>Lecanoromycetes</taxon>
        <taxon>OSLEUM clade</taxon>
        <taxon>Lecanoromycetidae</taxon>
        <taxon>Caliciales</taxon>
        <taxon>Physciaceae</taxon>
        <taxon>Heterodermia</taxon>
    </lineage>
</organism>
<name>A0A8H3IHW0_9LECA</name>
<dbReference type="Proteomes" id="UP000664521">
    <property type="component" value="Unassembled WGS sequence"/>
</dbReference>
<keyword evidence="1" id="KW-0812">Transmembrane</keyword>
<dbReference type="PANTHER" id="PTHR35043">
    <property type="entry name" value="TRANSCRIPTION FACTOR DOMAIN-CONTAINING PROTEIN"/>
    <property type="match status" value="1"/>
</dbReference>
<dbReference type="AlphaFoldDB" id="A0A8H3IHW0"/>
<reference evidence="2" key="1">
    <citation type="submission" date="2021-03" db="EMBL/GenBank/DDBJ databases">
        <authorList>
            <person name="Tagirdzhanova G."/>
        </authorList>
    </citation>
    <scope>NUCLEOTIDE SEQUENCE</scope>
</reference>
<proteinExistence type="predicted"/>
<protein>
    <submittedName>
        <fullName evidence="2">Uncharacterized protein</fullName>
    </submittedName>
</protein>
<feature type="transmembrane region" description="Helical" evidence="1">
    <location>
        <begin position="316"/>
        <end position="335"/>
    </location>
</feature>
<keyword evidence="3" id="KW-1185">Reference proteome</keyword>
<keyword evidence="1" id="KW-0472">Membrane</keyword>
<dbReference type="PANTHER" id="PTHR35043:SF8">
    <property type="entry name" value="DUF4220 DOMAIN-CONTAINING PROTEIN"/>
    <property type="match status" value="1"/>
</dbReference>
<evidence type="ECO:0000313" key="2">
    <source>
        <dbReference type="EMBL" id="CAF9916220.1"/>
    </source>
</evidence>
<dbReference type="OrthoDB" id="9451547at2759"/>
<comment type="caution">
    <text evidence="2">The sequence shown here is derived from an EMBL/GenBank/DDBJ whole genome shotgun (WGS) entry which is preliminary data.</text>
</comment>
<dbReference type="EMBL" id="CAJPDS010000017">
    <property type="protein sequence ID" value="CAF9916220.1"/>
    <property type="molecule type" value="Genomic_DNA"/>
</dbReference>
<gene>
    <name evidence="2" type="ORF">HETSPECPRED_002797</name>
</gene>
<evidence type="ECO:0000313" key="3">
    <source>
        <dbReference type="Proteomes" id="UP000664521"/>
    </source>
</evidence>
<evidence type="ECO:0000256" key="1">
    <source>
        <dbReference type="SAM" id="Phobius"/>
    </source>
</evidence>
<keyword evidence="1" id="KW-1133">Transmembrane helix</keyword>
<accession>A0A8H3IHW0</accession>